<dbReference type="InterPro" id="IPR003615">
    <property type="entry name" value="HNH_nuc"/>
</dbReference>
<dbReference type="EMBL" id="DYUK01000070">
    <property type="protein sequence ID" value="HJG79365.1"/>
    <property type="molecule type" value="Genomic_DNA"/>
</dbReference>
<dbReference type="Gene3D" id="1.10.30.50">
    <property type="match status" value="1"/>
</dbReference>
<feature type="non-terminal residue" evidence="2">
    <location>
        <position position="584"/>
    </location>
</feature>
<keyword evidence="2" id="KW-0540">Nuclease</keyword>
<sequence length="584" mass="63025">MDDVRWAIRMVERGLFGVVEPEATSGAVAVPASDRGSQDPAASIGATGPAVATQAVLQPDPALGAGPQVAGRGGESIVPDGQQAEFCTADMWQRWRSSREDLGRWQAVEAAQLAAFALARLLNRDDGAERLELFLASPTVQDGSGAAADVDMARLLEEDPRLTYRAGELLDADVLMVLSTGMSKAKRATVRREAAVAIVWFLGFYNLLDSIARGRLPFQRIERLGFRVDDALLPLDQVQALDRYLDALSPDLSMGQFEKLMRHRIRTLDPLPPDPEAPRRNRKVQLERCDDDSGILTLTGPIDVLDALYQRTRATARAIRRGELSALGLEVDGEPVAAAAFEGRRLDERTISHLMFDLLAGSRPQTQVRTRGAMDGVDATLFDGALAGGGELIDVLCPTDGTWLRKQAAVHVTVPASTLLGLDGSPGRVAGDATLSAQKCREIAAHATSWVRILTDPATGVVTDDSALTYEPTAAMRRTVRQKWRTCTAPGCSHPAESCEIDHVRSFCHLDPAAGGPTTVENLHPLCKHHHQLKTAGVIRVRKAGRDELEWVLPMGVTATAVPAPIGEPQDAVRPRELLARAHA</sequence>
<reference evidence="2" key="2">
    <citation type="submission" date="2021-09" db="EMBL/GenBank/DDBJ databases">
        <authorList>
            <person name="Gilroy R."/>
        </authorList>
    </citation>
    <scope>NUCLEOTIDE SEQUENCE</scope>
    <source>
        <strain evidence="2">ChiGjej5B5-7349</strain>
    </source>
</reference>
<reference evidence="2" key="1">
    <citation type="journal article" date="2021" name="PeerJ">
        <title>Extensive microbial diversity within the chicken gut microbiome revealed by metagenomics and culture.</title>
        <authorList>
            <person name="Gilroy R."/>
            <person name="Ravi A."/>
            <person name="Getino M."/>
            <person name="Pursley I."/>
            <person name="Horton D.L."/>
            <person name="Alikhan N.F."/>
            <person name="Baker D."/>
            <person name="Gharbi K."/>
            <person name="Hall N."/>
            <person name="Watson M."/>
            <person name="Adriaenssens E.M."/>
            <person name="Foster-Nyarko E."/>
            <person name="Jarju S."/>
            <person name="Secka A."/>
            <person name="Antonio M."/>
            <person name="Oren A."/>
            <person name="Chaudhuri R.R."/>
            <person name="La Ragione R."/>
            <person name="Hildebrand F."/>
            <person name="Pallen M.J."/>
        </authorList>
    </citation>
    <scope>NUCLEOTIDE SEQUENCE</scope>
    <source>
        <strain evidence="2">ChiGjej5B5-7349</strain>
    </source>
</reference>
<evidence type="ECO:0000259" key="1">
    <source>
        <dbReference type="SMART" id="SM00507"/>
    </source>
</evidence>
<protein>
    <submittedName>
        <fullName evidence="2">HNH endonuclease</fullName>
    </submittedName>
</protein>
<accession>A0A921MBR0</accession>
<proteinExistence type="predicted"/>
<dbReference type="GO" id="GO:0004519">
    <property type="term" value="F:endonuclease activity"/>
    <property type="evidence" value="ECO:0007669"/>
    <property type="project" value="UniProtKB-KW"/>
</dbReference>
<gene>
    <name evidence="2" type="ORF">K8V08_03010</name>
</gene>
<evidence type="ECO:0000313" key="2">
    <source>
        <dbReference type="EMBL" id="HJG79365.1"/>
    </source>
</evidence>
<dbReference type="SMART" id="SM00507">
    <property type="entry name" value="HNHc"/>
    <property type="match status" value="1"/>
</dbReference>
<comment type="caution">
    <text evidence="2">The sequence shown here is derived from an EMBL/GenBank/DDBJ whole genome shotgun (WGS) entry which is preliminary data.</text>
</comment>
<dbReference type="Proteomes" id="UP000784435">
    <property type="component" value="Unassembled WGS sequence"/>
</dbReference>
<keyword evidence="2" id="KW-0378">Hydrolase</keyword>
<evidence type="ECO:0000313" key="3">
    <source>
        <dbReference type="Proteomes" id="UP000784435"/>
    </source>
</evidence>
<feature type="domain" description="HNH nuclease" evidence="1">
    <location>
        <begin position="475"/>
        <end position="532"/>
    </location>
</feature>
<keyword evidence="2" id="KW-0255">Endonuclease</keyword>
<organism evidence="2 3">
    <name type="scientific">Brevibacterium senegalense</name>
    <dbReference type="NCBI Taxonomy" id="1033736"/>
    <lineage>
        <taxon>Bacteria</taxon>
        <taxon>Bacillati</taxon>
        <taxon>Actinomycetota</taxon>
        <taxon>Actinomycetes</taxon>
        <taxon>Micrococcales</taxon>
        <taxon>Brevibacteriaceae</taxon>
        <taxon>Brevibacterium</taxon>
    </lineage>
</organism>
<dbReference type="AlphaFoldDB" id="A0A921MBR0"/>
<dbReference type="CDD" id="cd00085">
    <property type="entry name" value="HNHc"/>
    <property type="match status" value="1"/>
</dbReference>
<name>A0A921MBR0_9MICO</name>